<name>A0A7M1QVR5_9ACTO</name>
<dbReference type="InterPro" id="IPR019109">
    <property type="entry name" value="MamF_MmsF"/>
</dbReference>
<evidence type="ECO:0000313" key="5">
    <source>
        <dbReference type="EMBL" id="QOR45247.1"/>
    </source>
</evidence>
<dbReference type="RefSeq" id="WP_193327005.1">
    <property type="nucleotide sequence ID" value="NZ_CP053291.1"/>
</dbReference>
<dbReference type="AlphaFoldDB" id="A0A7M1QVR5"/>
<comment type="subcellular location">
    <subcellularLocation>
        <location evidence="1">Membrane</location>
        <topology evidence="1">Multi-pass membrane protein</topology>
    </subcellularLocation>
</comment>
<sequence length="135" mass="15452">MTHYDSFGNSYLTHEPRPHSEDDRTWAMLAHLSAVIAWVVSAGWISFVGPFLVWFLKKDNPYVRRAAAQSFNFNLGMWALSLAGWILTITLILAPIGLPMVFLSFVLTLWHHIKATMAASDNRLYHYPYQIKVLS</sequence>
<proteinExistence type="predicted"/>
<dbReference type="Pfam" id="PF09685">
    <property type="entry name" value="MamF_MmsF"/>
    <property type="match status" value="1"/>
</dbReference>
<keyword evidence="6" id="KW-1185">Reference proteome</keyword>
<organism evidence="5 6">
    <name type="scientific">Trueperella pecoris</name>
    <dbReference type="NCBI Taxonomy" id="2733571"/>
    <lineage>
        <taxon>Bacteria</taxon>
        <taxon>Bacillati</taxon>
        <taxon>Actinomycetota</taxon>
        <taxon>Actinomycetes</taxon>
        <taxon>Actinomycetales</taxon>
        <taxon>Actinomycetaceae</taxon>
        <taxon>Trueperella</taxon>
    </lineage>
</organism>
<dbReference type="Proteomes" id="UP000595053">
    <property type="component" value="Chromosome"/>
</dbReference>
<evidence type="ECO:0000256" key="1">
    <source>
        <dbReference type="ARBA" id="ARBA00004141"/>
    </source>
</evidence>
<evidence type="ECO:0000256" key="2">
    <source>
        <dbReference type="ARBA" id="ARBA00022692"/>
    </source>
</evidence>
<keyword evidence="3" id="KW-1133">Transmembrane helix</keyword>
<keyword evidence="4" id="KW-0472">Membrane</keyword>
<evidence type="ECO:0000256" key="4">
    <source>
        <dbReference type="ARBA" id="ARBA00023136"/>
    </source>
</evidence>
<accession>A0A7M1QVR5</accession>
<protein>
    <submittedName>
        <fullName evidence="5">DUF4870 domain-containing protein</fullName>
    </submittedName>
</protein>
<evidence type="ECO:0000313" key="6">
    <source>
        <dbReference type="Proteomes" id="UP000595053"/>
    </source>
</evidence>
<keyword evidence="2" id="KW-0812">Transmembrane</keyword>
<dbReference type="EMBL" id="CP063213">
    <property type="protein sequence ID" value="QOR45247.1"/>
    <property type="molecule type" value="Genomic_DNA"/>
</dbReference>
<reference evidence="5 6" key="1">
    <citation type="submission" date="2020-10" db="EMBL/GenBank/DDBJ databases">
        <title>Trueperella pecoris sp. nov. isolated from bovine and porcine specimens.</title>
        <authorList>
            <person name="Schoenecker L."/>
            <person name="Schnydrig P."/>
            <person name="Brodard I."/>
            <person name="Thomann A."/>
            <person name="Hemphill A."/>
            <person name="Rodriguez-Campos S."/>
            <person name="Perreten V."/>
            <person name="Jores J."/>
            <person name="Kittl S."/>
        </authorList>
    </citation>
    <scope>NUCLEOTIDE SEQUENCE [LARGE SCALE GENOMIC DNA]</scope>
    <source>
        <strain evidence="5 6">15A0121</strain>
    </source>
</reference>
<evidence type="ECO:0000256" key="3">
    <source>
        <dbReference type="ARBA" id="ARBA00022989"/>
    </source>
</evidence>
<accession>A0A8A5U433</accession>
<gene>
    <name evidence="5" type="ORF">INS88_08165</name>
</gene>